<feature type="compositionally biased region" description="Low complexity" evidence="8">
    <location>
        <begin position="222"/>
        <end position="239"/>
    </location>
</feature>
<dbReference type="OMA" id="EIVSCHH"/>
<dbReference type="SMART" id="SM00355">
    <property type="entry name" value="ZnF_C2H2"/>
    <property type="match status" value="3"/>
</dbReference>
<dbReference type="Pfam" id="PF00096">
    <property type="entry name" value="zf-C2H2"/>
    <property type="match status" value="2"/>
</dbReference>
<dbReference type="STRING" id="6239.ZC328.2.1"/>
<dbReference type="RefSeq" id="NP_491843.3">
    <property type="nucleotide sequence ID" value="NM_059442.5"/>
</dbReference>
<gene>
    <name evidence="10 12" type="primary">klu-2</name>
    <name evidence="10" type="ORF">CELE_ZC328.2</name>
    <name evidence="12" type="ORF">ZC328.2</name>
</gene>
<dbReference type="PROSITE" id="PS00028">
    <property type="entry name" value="ZINC_FINGER_C2H2_1"/>
    <property type="match status" value="2"/>
</dbReference>
<dbReference type="PANTHER" id="PTHR23235:SF161">
    <property type="entry name" value="C2H2-TYPE DOMAIN-CONTAINING PROTEIN"/>
    <property type="match status" value="1"/>
</dbReference>
<dbReference type="OrthoDB" id="10018191at2759"/>
<dbReference type="EMBL" id="BX284601">
    <property type="protein sequence ID" value="CCD73296.1"/>
    <property type="molecule type" value="Genomic_DNA"/>
</dbReference>
<dbReference type="GO" id="GO:0000978">
    <property type="term" value="F:RNA polymerase II cis-regulatory region sequence-specific DNA binding"/>
    <property type="evidence" value="ECO:0000318"/>
    <property type="project" value="GO_Central"/>
</dbReference>
<dbReference type="AGR" id="WB:WBGene00022592"/>
<comment type="subcellular location">
    <subcellularLocation>
        <location evidence="1">Nucleus</location>
    </subcellularLocation>
</comment>
<dbReference type="InterPro" id="IPR036236">
    <property type="entry name" value="Znf_C2H2_sf"/>
</dbReference>
<dbReference type="AlphaFoldDB" id="O02050"/>
<dbReference type="GO" id="GO:0005634">
    <property type="term" value="C:nucleus"/>
    <property type="evidence" value="ECO:0007669"/>
    <property type="project" value="UniProtKB-SubCell"/>
</dbReference>
<dbReference type="PROSITE" id="PS50157">
    <property type="entry name" value="ZINC_FINGER_C2H2_2"/>
    <property type="match status" value="3"/>
</dbReference>
<keyword evidence="3" id="KW-0677">Repeat</keyword>
<dbReference type="GO" id="GO:0003700">
    <property type="term" value="F:DNA-binding transcription factor activity"/>
    <property type="evidence" value="ECO:0000318"/>
    <property type="project" value="GO_Central"/>
</dbReference>
<keyword evidence="2" id="KW-0479">Metal-binding</keyword>
<evidence type="ECO:0000256" key="1">
    <source>
        <dbReference type="ARBA" id="ARBA00004123"/>
    </source>
</evidence>
<dbReference type="Reactome" id="R-CEL-9843940">
    <property type="pathway name" value="Regulation of endogenous retroelements by KRAB-ZFP proteins"/>
</dbReference>
<dbReference type="InterPro" id="IPR013087">
    <property type="entry name" value="Znf_C2H2_type"/>
</dbReference>
<dbReference type="GO" id="GO:0006357">
    <property type="term" value="P:regulation of transcription by RNA polymerase II"/>
    <property type="evidence" value="ECO:0000318"/>
    <property type="project" value="GO_Central"/>
</dbReference>
<evidence type="ECO:0000256" key="2">
    <source>
        <dbReference type="ARBA" id="ARBA00022723"/>
    </source>
</evidence>
<feature type="region of interest" description="Disordered" evidence="8">
    <location>
        <begin position="207"/>
        <end position="240"/>
    </location>
</feature>
<evidence type="ECO:0000259" key="9">
    <source>
        <dbReference type="PROSITE" id="PS50157"/>
    </source>
</evidence>
<feature type="domain" description="C2H2-type" evidence="9">
    <location>
        <begin position="275"/>
        <end position="302"/>
    </location>
</feature>
<protein>
    <submittedName>
        <fullName evidence="10">C2H2-type domain-containing protein</fullName>
    </submittedName>
</protein>
<proteinExistence type="predicted"/>
<dbReference type="PaxDb" id="6239-ZC328.2"/>
<reference evidence="10 11" key="1">
    <citation type="journal article" date="1998" name="Science">
        <title>Genome sequence of the nematode C. elegans: a platform for investigating biology.</title>
        <authorList>
            <consortium name="The C. elegans sequencing consortium"/>
            <person name="Sulson J.E."/>
            <person name="Waterston R."/>
        </authorList>
    </citation>
    <scope>NUCLEOTIDE SEQUENCE [LARGE SCALE GENOMIC DNA]</scope>
    <source>
        <strain evidence="10 11">Bristol N2</strain>
    </source>
</reference>
<evidence type="ECO:0000313" key="11">
    <source>
        <dbReference type="Proteomes" id="UP000001940"/>
    </source>
</evidence>
<evidence type="ECO:0000313" key="12">
    <source>
        <dbReference type="WormBase" id="ZC328.2"/>
    </source>
</evidence>
<dbReference type="UCSC" id="ZC328.2">
    <property type="organism name" value="c. elegans"/>
</dbReference>
<dbReference type="HOGENOM" id="CLU_716177_0_0_1"/>
<dbReference type="CTD" id="172339"/>
<dbReference type="KEGG" id="cel:CELE_ZC328.2"/>
<keyword evidence="5" id="KW-0862">Zinc</keyword>
<dbReference type="Bgee" id="WBGene00022592">
    <property type="expression patterns" value="Expressed in larva and 4 other cell types or tissues"/>
</dbReference>
<dbReference type="FunFam" id="3.30.160.60:FF:001158">
    <property type="entry name" value="zinc finger protein 22"/>
    <property type="match status" value="1"/>
</dbReference>
<dbReference type="Gene3D" id="3.30.160.60">
    <property type="entry name" value="Classic Zinc Finger"/>
    <property type="match status" value="3"/>
</dbReference>
<evidence type="ECO:0000256" key="6">
    <source>
        <dbReference type="ARBA" id="ARBA00023242"/>
    </source>
</evidence>
<name>O02050_CAEEL</name>
<evidence type="ECO:0000256" key="5">
    <source>
        <dbReference type="ARBA" id="ARBA00022833"/>
    </source>
</evidence>
<keyword evidence="6" id="KW-0539">Nucleus</keyword>
<feature type="domain" description="C2H2-type" evidence="9">
    <location>
        <begin position="247"/>
        <end position="274"/>
    </location>
</feature>
<keyword evidence="11" id="KW-1185">Reference proteome</keyword>
<evidence type="ECO:0000256" key="3">
    <source>
        <dbReference type="ARBA" id="ARBA00022737"/>
    </source>
</evidence>
<feature type="compositionally biased region" description="Polar residues" evidence="8">
    <location>
        <begin position="207"/>
        <end position="221"/>
    </location>
</feature>
<dbReference type="InParanoid" id="O02050"/>
<dbReference type="WormBase" id="ZC328.2">
    <property type="protein sequence ID" value="CE39078"/>
    <property type="gene ID" value="WBGene00022592"/>
    <property type="gene designation" value="klu-2"/>
</dbReference>
<dbReference type="SMR" id="O02050"/>
<dbReference type="PANTHER" id="PTHR23235">
    <property type="entry name" value="KRUEPPEL-LIKE TRANSCRIPTION FACTOR"/>
    <property type="match status" value="1"/>
</dbReference>
<dbReference type="GeneID" id="172339"/>
<dbReference type="FunFam" id="3.30.160.60:FF:003183">
    <property type="entry name" value="KLUmpfuss related"/>
    <property type="match status" value="1"/>
</dbReference>
<dbReference type="GO" id="GO:0008270">
    <property type="term" value="F:zinc ion binding"/>
    <property type="evidence" value="ECO:0007669"/>
    <property type="project" value="UniProtKB-KW"/>
</dbReference>
<evidence type="ECO:0000256" key="8">
    <source>
        <dbReference type="SAM" id="MobiDB-lite"/>
    </source>
</evidence>
<dbReference type="eggNOG" id="KOG1721">
    <property type="taxonomic scope" value="Eukaryota"/>
</dbReference>
<keyword evidence="4 7" id="KW-0863">Zinc-finger</keyword>
<evidence type="ECO:0000256" key="4">
    <source>
        <dbReference type="ARBA" id="ARBA00022771"/>
    </source>
</evidence>
<feature type="domain" description="C2H2-type" evidence="9">
    <location>
        <begin position="303"/>
        <end position="331"/>
    </location>
</feature>
<dbReference type="SUPFAM" id="SSF57667">
    <property type="entry name" value="beta-beta-alpha zinc fingers"/>
    <property type="match status" value="2"/>
</dbReference>
<organism evidence="10 11">
    <name type="scientific">Caenorhabditis elegans</name>
    <dbReference type="NCBI Taxonomy" id="6239"/>
    <lineage>
        <taxon>Eukaryota</taxon>
        <taxon>Metazoa</taxon>
        <taxon>Ecdysozoa</taxon>
        <taxon>Nematoda</taxon>
        <taxon>Chromadorea</taxon>
        <taxon>Rhabditida</taxon>
        <taxon>Rhabditina</taxon>
        <taxon>Rhabditomorpha</taxon>
        <taxon>Rhabditoidea</taxon>
        <taxon>Rhabditidae</taxon>
        <taxon>Peloderinae</taxon>
        <taxon>Caenorhabditis</taxon>
    </lineage>
</organism>
<evidence type="ECO:0000256" key="7">
    <source>
        <dbReference type="PROSITE-ProRule" id="PRU00042"/>
    </source>
</evidence>
<dbReference type="Proteomes" id="UP000001940">
    <property type="component" value="Chromosome I"/>
</dbReference>
<sequence length="386" mass="42109">MNKRPTMIIPPTVEISTIIDVATPSSSADTENRGDGESSVFIGQLQHPPLRRRPVSAMASLPWVAYQAPREDGTDDEDLAVDSTLFLSTSPGIGFGSSMPGGSVSSLALSPPGLSPLNFNDGSPFSLSSTPSSTSSLVRNQNRFTFDHIPFIGSSTNSTPATASTGPPGLSPGGAALNIEHEKSAFEIVSCHHQSAEEILQRVRLGTSGSTSSANNLRNSLSEATTTTTGSVESTSGTADGSAPGQYYCFICEKDFRRPDILSRHTRRHTGEKPFKCEDCGRFFSRSDHLRTHRRTHTDEKPYHCCVCNYSARRRDVLTRHMSTRHQAIAPPSILGTHRNVRRCLSDGDYHKMAAQELRQRHQATREEVEVPPMEDIEDDVIVDDL</sequence>
<accession>O02050</accession>
<evidence type="ECO:0000313" key="10">
    <source>
        <dbReference type="EMBL" id="CCD73296.1"/>
    </source>
</evidence>